<dbReference type="OMA" id="LNMACGN"/>
<reference evidence="9" key="1">
    <citation type="submission" date="2016-03" db="EMBL/GenBank/DDBJ databases">
        <authorList>
            <person name="Devillers H."/>
        </authorList>
    </citation>
    <scope>NUCLEOTIDE SEQUENCE [LARGE SCALE GENOMIC DNA]</scope>
</reference>
<dbReference type="Gene3D" id="1.10.238.100">
    <property type="entry name" value="YAP1 redox domain. Chain B"/>
    <property type="match status" value="1"/>
</dbReference>
<sequence>MSTTKRALEATPSATELPKRKGSKPGRKPLDTEAKNKRTAQNRAAQRAFRERKERKMQELEEKVQQLEKIREQNEMESEFLRSQLMTLIAELKRYRPEQSTESQVLSYLAKREEERKTETTTGGSSSSVGAASSDPETSVSDTRSSSADTHVQENIDRKKNFTFEFPWKTQQAQSFAQLASPAGSSAASATSINHKPSLASNTPSTSSGSIDMFYTSDNQSLPKFVTEPISNDFDFNSHFDEQVSEFCSKMNEVCGTKECPVPPALPLEKQLTNTWDSPQFGQVGFGAEVDDTNKWMLAGAQNSSAHPGSIPAPSTADSLPFIDASIAFPSDRETDIFRNTSDDVLGQFFEDDPIVSQLTTEESNYDQFKTPHEVSRSEKSTGSIDSTGSAVSAASVPTVSTTSTEPNYTTGKADSTDVAAAVFEEIVPSRDGRLLKCSEVWDRITAHPKYSDLDIDGLCMELRTKAKCSEKGVVVNVDDVQQALTKHMS</sequence>
<accession>A0A1G4MG01</accession>
<keyword evidence="5" id="KW-0539">Nucleus</keyword>
<evidence type="ECO:0000313" key="9">
    <source>
        <dbReference type="Proteomes" id="UP000190831"/>
    </source>
</evidence>
<feature type="domain" description="BZIP" evidence="7">
    <location>
        <begin position="32"/>
        <end position="95"/>
    </location>
</feature>
<evidence type="ECO:0000256" key="1">
    <source>
        <dbReference type="ARBA" id="ARBA00004123"/>
    </source>
</evidence>
<gene>
    <name evidence="8" type="ORF">LAFE_0F14972G</name>
</gene>
<feature type="region of interest" description="Disordered" evidence="6">
    <location>
        <begin position="1"/>
        <end position="57"/>
    </location>
</feature>
<dbReference type="InterPro" id="IPR023167">
    <property type="entry name" value="Yap1_redox_dom_sf"/>
</dbReference>
<dbReference type="EMBL" id="LT598490">
    <property type="protein sequence ID" value="SCW02819.1"/>
    <property type="molecule type" value="Genomic_DNA"/>
</dbReference>
<keyword evidence="9" id="KW-1185">Reference proteome</keyword>
<evidence type="ECO:0000256" key="3">
    <source>
        <dbReference type="ARBA" id="ARBA00023015"/>
    </source>
</evidence>
<dbReference type="OrthoDB" id="5380163at2759"/>
<feature type="region of interest" description="Disordered" evidence="6">
    <location>
        <begin position="112"/>
        <end position="156"/>
    </location>
</feature>
<dbReference type="PROSITE" id="PS50217">
    <property type="entry name" value="BZIP"/>
    <property type="match status" value="1"/>
</dbReference>
<feature type="compositionally biased region" description="Polar residues" evidence="6">
    <location>
        <begin position="129"/>
        <end position="150"/>
    </location>
</feature>
<feature type="compositionally biased region" description="Polar residues" evidence="6">
    <location>
        <begin position="193"/>
        <end position="207"/>
    </location>
</feature>
<feature type="region of interest" description="Disordered" evidence="6">
    <location>
        <begin position="360"/>
        <end position="413"/>
    </location>
</feature>
<evidence type="ECO:0000256" key="4">
    <source>
        <dbReference type="ARBA" id="ARBA00023163"/>
    </source>
</evidence>
<dbReference type="GO" id="GO:0090575">
    <property type="term" value="C:RNA polymerase II transcription regulator complex"/>
    <property type="evidence" value="ECO:0007669"/>
    <property type="project" value="TreeGrafter"/>
</dbReference>
<dbReference type="InterPro" id="IPR004827">
    <property type="entry name" value="bZIP"/>
</dbReference>
<dbReference type="InterPro" id="IPR046347">
    <property type="entry name" value="bZIP_sf"/>
</dbReference>
<evidence type="ECO:0000256" key="5">
    <source>
        <dbReference type="ARBA" id="ARBA00023242"/>
    </source>
</evidence>
<dbReference type="CDD" id="cd14688">
    <property type="entry name" value="bZIP_YAP"/>
    <property type="match status" value="1"/>
</dbReference>
<dbReference type="PROSITE" id="PS00036">
    <property type="entry name" value="BZIP_BASIC"/>
    <property type="match status" value="1"/>
</dbReference>
<dbReference type="Proteomes" id="UP000190831">
    <property type="component" value="Chromosome F"/>
</dbReference>
<dbReference type="Pfam" id="PF08601">
    <property type="entry name" value="PAP1"/>
    <property type="match status" value="1"/>
</dbReference>
<dbReference type="AlphaFoldDB" id="A0A1G4MG01"/>
<feature type="compositionally biased region" description="Low complexity" evidence="6">
    <location>
        <begin position="387"/>
        <end position="405"/>
    </location>
</feature>
<dbReference type="PANTHER" id="PTHR40621">
    <property type="entry name" value="TRANSCRIPTION FACTOR KAPC-RELATED"/>
    <property type="match status" value="1"/>
</dbReference>
<evidence type="ECO:0000256" key="6">
    <source>
        <dbReference type="SAM" id="MobiDB-lite"/>
    </source>
</evidence>
<dbReference type="GO" id="GO:0034599">
    <property type="term" value="P:cellular response to oxidative stress"/>
    <property type="evidence" value="ECO:0007669"/>
    <property type="project" value="UniProtKB-ARBA"/>
</dbReference>
<feature type="compositionally biased region" description="Basic and acidic residues" evidence="6">
    <location>
        <begin position="48"/>
        <end position="57"/>
    </location>
</feature>
<feature type="region of interest" description="Disordered" evidence="6">
    <location>
        <begin position="187"/>
        <end position="207"/>
    </location>
</feature>
<dbReference type="STRING" id="4955.A0A1G4MG01"/>
<keyword evidence="3" id="KW-0805">Transcription regulation</keyword>
<dbReference type="SUPFAM" id="SSF111430">
    <property type="entry name" value="YAP1 redox domain"/>
    <property type="match status" value="1"/>
</dbReference>
<evidence type="ECO:0000259" key="7">
    <source>
        <dbReference type="PROSITE" id="PS50217"/>
    </source>
</evidence>
<name>A0A1G4MG01_LACFM</name>
<dbReference type="GO" id="GO:0001228">
    <property type="term" value="F:DNA-binding transcription activator activity, RNA polymerase II-specific"/>
    <property type="evidence" value="ECO:0007669"/>
    <property type="project" value="TreeGrafter"/>
</dbReference>
<dbReference type="SMART" id="SM00338">
    <property type="entry name" value="BRLZ"/>
    <property type="match status" value="1"/>
</dbReference>
<keyword evidence="4" id="KW-0804">Transcription</keyword>
<dbReference type="FunFam" id="1.20.5.170:FF:000067">
    <property type="entry name" value="BZIP transcription factor"/>
    <property type="match status" value="1"/>
</dbReference>
<dbReference type="SUPFAM" id="SSF57959">
    <property type="entry name" value="Leucine zipper domain"/>
    <property type="match status" value="1"/>
</dbReference>
<feature type="compositionally biased region" description="Basic and acidic residues" evidence="6">
    <location>
        <begin position="370"/>
        <end position="380"/>
    </location>
</feature>
<evidence type="ECO:0000313" key="8">
    <source>
        <dbReference type="EMBL" id="SCW02819.1"/>
    </source>
</evidence>
<dbReference type="InterPro" id="IPR050936">
    <property type="entry name" value="AP-1-like"/>
</dbReference>
<protein>
    <submittedName>
        <fullName evidence="8">LAFE_0F14972g1_1</fullName>
    </submittedName>
</protein>
<dbReference type="InterPro" id="IPR013910">
    <property type="entry name" value="TF_PAP1"/>
</dbReference>
<dbReference type="GO" id="GO:0005737">
    <property type="term" value="C:cytoplasm"/>
    <property type="evidence" value="ECO:0007669"/>
    <property type="project" value="UniProtKB-SubCell"/>
</dbReference>
<evidence type="ECO:0000256" key="2">
    <source>
        <dbReference type="ARBA" id="ARBA00004496"/>
    </source>
</evidence>
<comment type="subcellular location">
    <subcellularLocation>
        <location evidence="2">Cytoplasm</location>
    </subcellularLocation>
    <subcellularLocation>
        <location evidence="1">Nucleus</location>
    </subcellularLocation>
</comment>
<organism evidence="8 9">
    <name type="scientific">Lachancea fermentati</name>
    <name type="common">Zygosaccharomyces fermentati</name>
    <dbReference type="NCBI Taxonomy" id="4955"/>
    <lineage>
        <taxon>Eukaryota</taxon>
        <taxon>Fungi</taxon>
        <taxon>Dikarya</taxon>
        <taxon>Ascomycota</taxon>
        <taxon>Saccharomycotina</taxon>
        <taxon>Saccharomycetes</taxon>
        <taxon>Saccharomycetales</taxon>
        <taxon>Saccharomycetaceae</taxon>
        <taxon>Lachancea</taxon>
    </lineage>
</organism>
<dbReference type="Gene3D" id="1.20.5.170">
    <property type="match status" value="1"/>
</dbReference>
<dbReference type="GO" id="GO:0000976">
    <property type="term" value="F:transcription cis-regulatory region binding"/>
    <property type="evidence" value="ECO:0007669"/>
    <property type="project" value="InterPro"/>
</dbReference>
<proteinExistence type="predicted"/>
<dbReference type="PANTHER" id="PTHR40621:SF6">
    <property type="entry name" value="AP-1-LIKE TRANSCRIPTION FACTOR YAP1-RELATED"/>
    <property type="match status" value="1"/>
</dbReference>